<dbReference type="InterPro" id="IPR003494">
    <property type="entry name" value="SHS2_FtsA"/>
</dbReference>
<dbReference type="AlphaFoldDB" id="A0A9W5YAQ0"/>
<proteinExistence type="predicted"/>
<dbReference type="Pfam" id="PF14450">
    <property type="entry name" value="FtsA"/>
    <property type="match status" value="1"/>
</dbReference>
<sequence length="681" mass="77107">MTSEEILHVNEYVFGLDIGTRSIVGIVGCMDNDKFNVIGNYTALHNTRAMIDGQIHDIDKVAETVNIVKTKLEKQIGFKLKNVCIAAAGRVLKTYQVHVEEQMENNEIINKDHIHLLELMAMDKAHNMLDEELNDNSVYHCVGYSVIKYYLNDYTFSNLEGHKGKKIGVDLLSTFLPQEVVDSLYSVIDKCNLKISNLTLEPIAAINIAIPERYRLLNIALVDIGAGTSDIAITKEGSIIAYGMIPMAGDEITEQIVHNYLVDFETAEKMKLKLNKVKTIVFKDIMGITHKINSEEIYNTIKPTIDLLAENISNKIFELNGGKTTNAVFCVGGGGRLKQFTKILSSKLLLPNERVALRGYEVLNNVYFKDRKSKNPEMVTPVGICLSGLDKINNNFINVILNGEKLKVFNNNNLTLVDIVAYKGYNHKNLICRRGKDLTYKLNGTIIKLRGSTGEPAIIRVNEKIASLNHPISADDNITLIEAKHGKMPSLLIKDIIDKYGKFNVIINDNKFNFPYKIMVNDVEKDNSYIINDQDDIKIFTDYTIKDIIDITDINTENSSIYVNDELKSLNHIVNRYDKIKIVLNENTIKDVNDSKTNEIAATIENEKISFNNNNQVKVYVNGKDIILQGKQSYIFVDIFDYIDFDLKRPQGKIVCLINKRTASYMEKISMGDQIEVYWDK</sequence>
<dbReference type="InterPro" id="IPR043129">
    <property type="entry name" value="ATPase_NBD"/>
</dbReference>
<keyword evidence="2" id="KW-0132">Cell division</keyword>
<dbReference type="GO" id="GO:0051301">
    <property type="term" value="P:cell division"/>
    <property type="evidence" value="ECO:0007669"/>
    <property type="project" value="UniProtKB-KW"/>
</dbReference>
<dbReference type="Proteomes" id="UP001144256">
    <property type="component" value="Unassembled WGS sequence"/>
</dbReference>
<dbReference type="SMART" id="SM00842">
    <property type="entry name" value="FtsA"/>
    <property type="match status" value="1"/>
</dbReference>
<comment type="caution">
    <text evidence="2">The sequence shown here is derived from an EMBL/GenBank/DDBJ whole genome shotgun (WGS) entry which is preliminary data.</text>
</comment>
<dbReference type="PANTHER" id="PTHR32432:SF3">
    <property type="entry name" value="ETHANOLAMINE UTILIZATION PROTEIN EUTJ"/>
    <property type="match status" value="1"/>
</dbReference>
<evidence type="ECO:0000313" key="2">
    <source>
        <dbReference type="EMBL" id="GKX30012.1"/>
    </source>
</evidence>
<dbReference type="CDD" id="cd24004">
    <property type="entry name" value="ASKHA_NBD_PilM-like"/>
    <property type="match status" value="1"/>
</dbReference>
<keyword evidence="2" id="KW-0131">Cell cycle</keyword>
<keyword evidence="3" id="KW-1185">Reference proteome</keyword>
<dbReference type="Gene3D" id="3.30.420.40">
    <property type="match status" value="2"/>
</dbReference>
<dbReference type="InterPro" id="IPR050696">
    <property type="entry name" value="FtsA/MreB"/>
</dbReference>
<organism evidence="2 3">
    <name type="scientific">Vallitalea longa</name>
    <dbReference type="NCBI Taxonomy" id="2936439"/>
    <lineage>
        <taxon>Bacteria</taxon>
        <taxon>Bacillati</taxon>
        <taxon>Bacillota</taxon>
        <taxon>Clostridia</taxon>
        <taxon>Lachnospirales</taxon>
        <taxon>Vallitaleaceae</taxon>
        <taxon>Vallitalea</taxon>
    </lineage>
</organism>
<evidence type="ECO:0000313" key="3">
    <source>
        <dbReference type="Proteomes" id="UP001144256"/>
    </source>
</evidence>
<dbReference type="EMBL" id="BRLB01000007">
    <property type="protein sequence ID" value="GKX30012.1"/>
    <property type="molecule type" value="Genomic_DNA"/>
</dbReference>
<dbReference type="RefSeq" id="WP_281815842.1">
    <property type="nucleotide sequence ID" value="NZ_BRLB01000007.1"/>
</dbReference>
<name>A0A9W5YAQ0_9FIRM</name>
<feature type="domain" description="SHS2" evidence="1">
    <location>
        <begin position="13"/>
        <end position="209"/>
    </location>
</feature>
<dbReference type="PANTHER" id="PTHR32432">
    <property type="entry name" value="CELL DIVISION PROTEIN FTSA-RELATED"/>
    <property type="match status" value="1"/>
</dbReference>
<evidence type="ECO:0000259" key="1">
    <source>
        <dbReference type="SMART" id="SM00842"/>
    </source>
</evidence>
<protein>
    <submittedName>
        <fullName evidence="2">Cell division protein FtsA</fullName>
    </submittedName>
</protein>
<accession>A0A9W5YAQ0</accession>
<dbReference type="SUPFAM" id="SSF53067">
    <property type="entry name" value="Actin-like ATPase domain"/>
    <property type="match status" value="2"/>
</dbReference>
<gene>
    <name evidence="2" type="ORF">SH1V18_24920</name>
</gene>
<reference evidence="2" key="1">
    <citation type="submission" date="2022-06" db="EMBL/GenBank/DDBJ databases">
        <title>Vallitalea longa sp. nov., an anaerobic bacterium isolated from marine sediment.</title>
        <authorList>
            <person name="Hirano S."/>
            <person name="Terahara T."/>
            <person name="Mori K."/>
            <person name="Hamada M."/>
            <person name="Matsumoto R."/>
            <person name="Kobayashi T."/>
        </authorList>
    </citation>
    <scope>NUCLEOTIDE SEQUENCE</scope>
    <source>
        <strain evidence="2">SH18-1</strain>
    </source>
</reference>